<evidence type="ECO:0000259" key="1">
    <source>
        <dbReference type="Pfam" id="PF13229"/>
    </source>
</evidence>
<dbReference type="InterPro" id="IPR012334">
    <property type="entry name" value="Pectin_lyas_fold"/>
</dbReference>
<protein>
    <recommendedName>
        <fullName evidence="1">Right handed beta helix domain-containing protein</fullName>
    </recommendedName>
</protein>
<dbReference type="Proteomes" id="UP000093309">
    <property type="component" value="Unassembled WGS sequence"/>
</dbReference>
<reference evidence="3" key="1">
    <citation type="submission" date="2016-05" db="EMBL/GenBank/DDBJ databases">
        <title>Paenibacillus oryzae. sp. nov., isolated from the rice root.</title>
        <authorList>
            <person name="Zhang J."/>
            <person name="Zhang X."/>
        </authorList>
    </citation>
    <scope>NUCLEOTIDE SEQUENCE [LARGE SCALE GENOMIC DNA]</scope>
    <source>
        <strain evidence="3">KCTC13222</strain>
    </source>
</reference>
<dbReference type="InterPro" id="IPR006626">
    <property type="entry name" value="PbH1"/>
</dbReference>
<keyword evidence="3" id="KW-1185">Reference proteome</keyword>
<gene>
    <name evidence="2" type="ORF">A8709_04900</name>
</gene>
<dbReference type="InterPro" id="IPR039448">
    <property type="entry name" value="Beta_helix"/>
</dbReference>
<comment type="caution">
    <text evidence="2">The sequence shown here is derived from an EMBL/GenBank/DDBJ whole genome shotgun (WGS) entry which is preliminary data.</text>
</comment>
<dbReference type="AlphaFoldDB" id="A0A1C0ZSP5"/>
<dbReference type="EMBL" id="LYPC01000028">
    <property type="protein sequence ID" value="OCT11043.1"/>
    <property type="molecule type" value="Genomic_DNA"/>
</dbReference>
<dbReference type="InterPro" id="IPR011050">
    <property type="entry name" value="Pectin_lyase_fold/virulence"/>
</dbReference>
<dbReference type="SUPFAM" id="SSF51126">
    <property type="entry name" value="Pectin lyase-like"/>
    <property type="match status" value="1"/>
</dbReference>
<proteinExistence type="predicted"/>
<dbReference type="SMART" id="SM00710">
    <property type="entry name" value="PbH1"/>
    <property type="match status" value="7"/>
</dbReference>
<dbReference type="Pfam" id="PF13229">
    <property type="entry name" value="Beta_helix"/>
    <property type="match status" value="1"/>
</dbReference>
<dbReference type="RefSeq" id="WP_065857722.1">
    <property type="nucleotide sequence ID" value="NZ_LYPC01000028.1"/>
</dbReference>
<dbReference type="OrthoDB" id="2488735at2"/>
<evidence type="ECO:0000313" key="3">
    <source>
        <dbReference type="Proteomes" id="UP000093309"/>
    </source>
</evidence>
<evidence type="ECO:0000313" key="2">
    <source>
        <dbReference type="EMBL" id="OCT11043.1"/>
    </source>
</evidence>
<sequence length="730" mass="80088">MNIVATALQQNVISASNDYTKLITRGETIDDLYPLYQKIKADQSKLTYNLELSRWQIYNDNTHPIETTNGFNQALQWAHDQGYQVFAVPAGTYLIAKGNGQHEENARINMVSNMTFQLDSQAIIQKESNNYEGYELFYLGPTVHDVTIKGGTYKGDKDTHDYSRGGTQEFGFGILADGVQNVMIDGVTTTNFTGDGIYIGSHFDVINSLFSNDFESGGIDDQGKLVANSNSIRIKNLQKTRLNRTEERRTVELERPEGITNSDVFDIYFYKADGTFISSSQNQQFYWSYIPIPNDTDYFNATIHESSVVGDNSKVVGGDGIYGMGIYTKSRSEAVSVINSESAFNRRQGITVAGANNIFINNNKLHDMKGTAPQSGIDLEGGVNPNTNVTISQNRFYNNEVYNLILYDGKDAIVTDNIFEKAPIGLAISDPFSGATINNNKFYGSSITVAHDANFNNNHVENGKVDLMGQNVIVNNLELIDSNLAVNSDIPFGIELSNISLTNSGSTNGVFNISGKPIHVTNATFQGPSTRVFGGNVENGSIFDNFKVVFDSSLSLDLPPGTYNNCSFETNSEGIEAVELNNAATYVFNKCSFKLNRTTLSVINKDAVIHVSDSNFVVQKADGYGLSLIDTQSVKEIILNNNTIDARKNTVTYFDLIRMGKLGGAAEQTQVRKAEIRGNTILSKVSVNGISTIDAGTDAPPYTVESNVLHNAKLLLKPNDINSNNKVLSD</sequence>
<dbReference type="Gene3D" id="2.160.20.10">
    <property type="entry name" value="Single-stranded right-handed beta-helix, Pectin lyase-like"/>
    <property type="match status" value="2"/>
</dbReference>
<name>A0A1C0ZSP5_9BACL</name>
<organism evidence="2 3">
    <name type="scientific">Paenibacillus pectinilyticus</name>
    <dbReference type="NCBI Taxonomy" id="512399"/>
    <lineage>
        <taxon>Bacteria</taxon>
        <taxon>Bacillati</taxon>
        <taxon>Bacillota</taxon>
        <taxon>Bacilli</taxon>
        <taxon>Bacillales</taxon>
        <taxon>Paenibacillaceae</taxon>
        <taxon>Paenibacillus</taxon>
    </lineage>
</organism>
<accession>A0A1C0ZSP5</accession>
<feature type="domain" description="Right handed beta helix" evidence="1">
    <location>
        <begin position="325"/>
        <end position="465"/>
    </location>
</feature>
<dbReference type="STRING" id="512399.A8709_04900"/>